<protein>
    <recommendedName>
        <fullName evidence="2">Response regulatory domain-containing protein</fullName>
    </recommendedName>
</protein>
<dbReference type="SUPFAM" id="SSF52172">
    <property type="entry name" value="CheY-like"/>
    <property type="match status" value="1"/>
</dbReference>
<accession>A0A934IW20</accession>
<comment type="caution">
    <text evidence="1">Lacks conserved residue(s) required for the propagation of feature annotation.</text>
</comment>
<gene>
    <name evidence="3" type="ORF">JEQ47_00890</name>
</gene>
<dbReference type="PROSITE" id="PS50110">
    <property type="entry name" value="RESPONSE_REGULATORY"/>
    <property type="match status" value="1"/>
</dbReference>
<dbReference type="GO" id="GO:0000160">
    <property type="term" value="P:phosphorelay signal transduction system"/>
    <property type="evidence" value="ECO:0007669"/>
    <property type="project" value="InterPro"/>
</dbReference>
<proteinExistence type="predicted"/>
<feature type="domain" description="Response regulatory" evidence="2">
    <location>
        <begin position="6"/>
        <end position="118"/>
    </location>
</feature>
<evidence type="ECO:0000259" key="2">
    <source>
        <dbReference type="PROSITE" id="PS50110"/>
    </source>
</evidence>
<keyword evidence="4" id="KW-1185">Reference proteome</keyword>
<name>A0A934IW20_9HYPH</name>
<dbReference type="Gene3D" id="3.40.50.2300">
    <property type="match status" value="1"/>
</dbReference>
<dbReference type="EMBL" id="JAEKMH010000001">
    <property type="protein sequence ID" value="MBJ3783260.1"/>
    <property type="molecule type" value="Genomic_DNA"/>
</dbReference>
<dbReference type="AlphaFoldDB" id="A0A934IW20"/>
<evidence type="ECO:0000313" key="3">
    <source>
        <dbReference type="EMBL" id="MBJ3783260.1"/>
    </source>
</evidence>
<organism evidence="3 4">
    <name type="scientific">Devosia sediminis</name>
    <dbReference type="NCBI Taxonomy" id="2798801"/>
    <lineage>
        <taxon>Bacteria</taxon>
        <taxon>Pseudomonadati</taxon>
        <taxon>Pseudomonadota</taxon>
        <taxon>Alphaproteobacteria</taxon>
        <taxon>Hyphomicrobiales</taxon>
        <taxon>Devosiaceae</taxon>
        <taxon>Devosia</taxon>
    </lineage>
</organism>
<dbReference type="RefSeq" id="WP_198874506.1">
    <property type="nucleotide sequence ID" value="NZ_JAEKMH010000001.1"/>
</dbReference>
<dbReference type="InterPro" id="IPR001789">
    <property type="entry name" value="Sig_transdc_resp-reg_receiver"/>
</dbReference>
<dbReference type="Proteomes" id="UP000602124">
    <property type="component" value="Unassembled WGS sequence"/>
</dbReference>
<reference evidence="3" key="1">
    <citation type="submission" date="2020-12" db="EMBL/GenBank/DDBJ databases">
        <title>Devosia sp. MSA67 isolated from Mo River.</title>
        <authorList>
            <person name="Ma F."/>
            <person name="Zi Z."/>
        </authorList>
    </citation>
    <scope>NUCLEOTIDE SEQUENCE</scope>
    <source>
        <strain evidence="3">MSA67</strain>
    </source>
</reference>
<evidence type="ECO:0000256" key="1">
    <source>
        <dbReference type="PROSITE-ProRule" id="PRU00169"/>
    </source>
</evidence>
<sequence length="119" mass="12474">MHAGRTVLIVETEFIIGLGISSVLETRFAAHPVVCRSASEAFDRAAEWSSASLAVIELESNRPDLIELARSISQSGIRVLGLSADSRLASGVPGLPGTPILIKPVPDDTIEAAIRDIGG</sequence>
<dbReference type="InterPro" id="IPR011006">
    <property type="entry name" value="CheY-like_superfamily"/>
</dbReference>
<evidence type="ECO:0000313" key="4">
    <source>
        <dbReference type="Proteomes" id="UP000602124"/>
    </source>
</evidence>
<comment type="caution">
    <text evidence="3">The sequence shown here is derived from an EMBL/GenBank/DDBJ whole genome shotgun (WGS) entry which is preliminary data.</text>
</comment>